<dbReference type="GO" id="GO:0005634">
    <property type="term" value="C:nucleus"/>
    <property type="evidence" value="ECO:0007669"/>
    <property type="project" value="InterPro"/>
</dbReference>
<dbReference type="GO" id="GO:0008168">
    <property type="term" value="F:methyltransferase activity"/>
    <property type="evidence" value="ECO:0007669"/>
    <property type="project" value="InterPro"/>
</dbReference>
<evidence type="ECO:0000259" key="1">
    <source>
        <dbReference type="Pfam" id="PF07780"/>
    </source>
</evidence>
<name>A0A9P6LRP3_9FUNG</name>
<proteinExistence type="predicted"/>
<sequence length="78" mass="9043">MSAKNARPIKKIIEVKARKKYEAAQKLVKIQKRTDAINEIGYLGEREVDRYKVVDPRMKKELRATKRIVKNAKGSNCK</sequence>
<dbReference type="GO" id="GO:0006364">
    <property type="term" value="P:rRNA processing"/>
    <property type="evidence" value="ECO:0007669"/>
    <property type="project" value="InterPro"/>
</dbReference>
<feature type="domain" description="Ribosomal RNA methyltransferase SPB1-like C-terminal" evidence="1">
    <location>
        <begin position="2"/>
        <end position="47"/>
    </location>
</feature>
<keyword evidence="3" id="KW-1185">Reference proteome</keyword>
<reference evidence="2" key="1">
    <citation type="journal article" date="2020" name="Fungal Divers.">
        <title>Resolving the Mortierellaceae phylogeny through synthesis of multi-gene phylogenetics and phylogenomics.</title>
        <authorList>
            <person name="Vandepol N."/>
            <person name="Liber J."/>
            <person name="Desiro A."/>
            <person name="Na H."/>
            <person name="Kennedy M."/>
            <person name="Barry K."/>
            <person name="Grigoriev I.V."/>
            <person name="Miller A.N."/>
            <person name="O'Donnell K."/>
            <person name="Stajich J.E."/>
            <person name="Bonito G."/>
        </authorList>
    </citation>
    <scope>NUCLEOTIDE SEQUENCE</scope>
    <source>
        <strain evidence="2">MES-2147</strain>
    </source>
</reference>
<accession>A0A9P6LRP3</accession>
<dbReference type="Pfam" id="PF07780">
    <property type="entry name" value="Spb1_C"/>
    <property type="match status" value="1"/>
</dbReference>
<comment type="caution">
    <text evidence="2">The sequence shown here is derived from an EMBL/GenBank/DDBJ whole genome shotgun (WGS) entry which is preliminary data.</text>
</comment>
<evidence type="ECO:0000313" key="3">
    <source>
        <dbReference type="Proteomes" id="UP000749646"/>
    </source>
</evidence>
<dbReference type="Proteomes" id="UP000749646">
    <property type="component" value="Unassembled WGS sequence"/>
</dbReference>
<dbReference type="EMBL" id="JAAAHW010011024">
    <property type="protein sequence ID" value="KAF9921472.1"/>
    <property type="molecule type" value="Genomic_DNA"/>
</dbReference>
<feature type="non-terminal residue" evidence="2">
    <location>
        <position position="78"/>
    </location>
</feature>
<dbReference type="AlphaFoldDB" id="A0A9P6LRP3"/>
<protein>
    <recommendedName>
        <fullName evidence="1">Ribosomal RNA methyltransferase SPB1-like C-terminal domain-containing protein</fullName>
    </recommendedName>
</protein>
<evidence type="ECO:0000313" key="2">
    <source>
        <dbReference type="EMBL" id="KAF9921472.1"/>
    </source>
</evidence>
<organism evidence="2 3">
    <name type="scientific">Modicella reniformis</name>
    <dbReference type="NCBI Taxonomy" id="1440133"/>
    <lineage>
        <taxon>Eukaryota</taxon>
        <taxon>Fungi</taxon>
        <taxon>Fungi incertae sedis</taxon>
        <taxon>Mucoromycota</taxon>
        <taxon>Mortierellomycotina</taxon>
        <taxon>Mortierellomycetes</taxon>
        <taxon>Mortierellales</taxon>
        <taxon>Mortierellaceae</taxon>
        <taxon>Modicella</taxon>
    </lineage>
</organism>
<gene>
    <name evidence="2" type="ORF">BGZ65_010324</name>
</gene>
<dbReference type="InterPro" id="IPR012920">
    <property type="entry name" value="rRNA_MeTfrase_SPB1-like_C"/>
</dbReference>